<name>A0ABT7S5T7_9CELL</name>
<keyword evidence="5" id="KW-0902">Two-component regulatory system</keyword>
<dbReference type="PANTHER" id="PTHR24421:SF10">
    <property type="entry name" value="NITRATE_NITRITE SENSOR PROTEIN NARQ"/>
    <property type="match status" value="1"/>
</dbReference>
<comment type="caution">
    <text evidence="7">The sequence shown here is derived from an EMBL/GenBank/DDBJ whole genome shotgun (WGS) entry which is preliminary data.</text>
</comment>
<dbReference type="CDD" id="cd16917">
    <property type="entry name" value="HATPase_UhpB-NarQ-NarX-like"/>
    <property type="match status" value="1"/>
</dbReference>
<keyword evidence="4" id="KW-0418">Kinase</keyword>
<comment type="catalytic activity">
    <reaction evidence="1">
        <text>ATP + protein L-histidine = ADP + protein N-phospho-L-histidine.</text>
        <dbReference type="EC" id="2.7.13.3"/>
    </reaction>
</comment>
<keyword evidence="3" id="KW-0808">Transferase</keyword>
<gene>
    <name evidence="7" type="ORF">QRT05_06545</name>
</gene>
<dbReference type="InterPro" id="IPR050482">
    <property type="entry name" value="Sensor_HK_TwoCompSys"/>
</dbReference>
<feature type="domain" description="Histidine kinase/HSP90-like ATPase" evidence="6">
    <location>
        <begin position="22"/>
        <end position="111"/>
    </location>
</feature>
<dbReference type="Gene3D" id="3.30.565.10">
    <property type="entry name" value="Histidine kinase-like ATPase, C-terminal domain"/>
    <property type="match status" value="1"/>
</dbReference>
<accession>A0ABT7S5T7</accession>
<keyword evidence="8" id="KW-1185">Reference proteome</keyword>
<evidence type="ECO:0000256" key="4">
    <source>
        <dbReference type="ARBA" id="ARBA00022777"/>
    </source>
</evidence>
<dbReference type="Proteomes" id="UP001321453">
    <property type="component" value="Unassembled WGS sequence"/>
</dbReference>
<sequence length="114" mass="11922">MGQPIDLRLTTAGRQPPDLAERTAVRVVRESLTNAARHAPGAPTVVEIEDGPGVLVVEVRNAAPTRPPAQVLTTGGHGLTGMQERVRMVGGEWACGPTAAGGFIVRAVLPRGER</sequence>
<evidence type="ECO:0000256" key="5">
    <source>
        <dbReference type="ARBA" id="ARBA00023012"/>
    </source>
</evidence>
<evidence type="ECO:0000256" key="3">
    <source>
        <dbReference type="ARBA" id="ARBA00022679"/>
    </source>
</evidence>
<dbReference type="Pfam" id="PF02518">
    <property type="entry name" value="HATPase_c"/>
    <property type="match status" value="1"/>
</dbReference>
<dbReference type="InterPro" id="IPR036890">
    <property type="entry name" value="HATPase_C_sf"/>
</dbReference>
<evidence type="ECO:0000313" key="8">
    <source>
        <dbReference type="Proteomes" id="UP001321453"/>
    </source>
</evidence>
<reference evidence="7 8" key="1">
    <citation type="submission" date="2023-06" db="EMBL/GenBank/DDBJ databases">
        <title>Cellulomonas sp. MW9 Whole genome sequence.</title>
        <authorList>
            <person name="Park S."/>
        </authorList>
    </citation>
    <scope>NUCLEOTIDE SEQUENCE [LARGE SCALE GENOMIC DNA]</scope>
    <source>
        <strain evidence="7 8">MW9</strain>
    </source>
</reference>
<dbReference type="EMBL" id="JAUCGR010000002">
    <property type="protein sequence ID" value="MDM7830986.1"/>
    <property type="molecule type" value="Genomic_DNA"/>
</dbReference>
<evidence type="ECO:0000313" key="7">
    <source>
        <dbReference type="EMBL" id="MDM7830986.1"/>
    </source>
</evidence>
<dbReference type="InterPro" id="IPR003594">
    <property type="entry name" value="HATPase_dom"/>
</dbReference>
<dbReference type="RefSeq" id="WP_289446207.1">
    <property type="nucleotide sequence ID" value="NZ_JAUCGR010000002.1"/>
</dbReference>
<dbReference type="EC" id="2.7.13.3" evidence="2"/>
<evidence type="ECO:0000256" key="2">
    <source>
        <dbReference type="ARBA" id="ARBA00012438"/>
    </source>
</evidence>
<dbReference type="PANTHER" id="PTHR24421">
    <property type="entry name" value="NITRATE/NITRITE SENSOR PROTEIN NARX-RELATED"/>
    <property type="match status" value="1"/>
</dbReference>
<evidence type="ECO:0000259" key="6">
    <source>
        <dbReference type="Pfam" id="PF02518"/>
    </source>
</evidence>
<evidence type="ECO:0000256" key="1">
    <source>
        <dbReference type="ARBA" id="ARBA00000085"/>
    </source>
</evidence>
<proteinExistence type="predicted"/>
<organism evidence="7 8">
    <name type="scientific">Cellulomonas edaphi</name>
    <dbReference type="NCBI Taxonomy" id="3053468"/>
    <lineage>
        <taxon>Bacteria</taxon>
        <taxon>Bacillati</taxon>
        <taxon>Actinomycetota</taxon>
        <taxon>Actinomycetes</taxon>
        <taxon>Micrococcales</taxon>
        <taxon>Cellulomonadaceae</taxon>
        <taxon>Cellulomonas</taxon>
    </lineage>
</organism>
<protein>
    <recommendedName>
        <fullName evidence="2">histidine kinase</fullName>
        <ecNumber evidence="2">2.7.13.3</ecNumber>
    </recommendedName>
</protein>
<dbReference type="SUPFAM" id="SSF55874">
    <property type="entry name" value="ATPase domain of HSP90 chaperone/DNA topoisomerase II/histidine kinase"/>
    <property type="match status" value="1"/>
</dbReference>